<dbReference type="InterPro" id="IPR052265">
    <property type="entry name" value="Gamma-CA"/>
</dbReference>
<dbReference type="PANTHER" id="PTHR43360">
    <property type="entry name" value="CARBON DIOXIDE CONCENTRATING MECHANISM PROTEIN CCMM"/>
    <property type="match status" value="1"/>
</dbReference>
<evidence type="ECO:0000313" key="1">
    <source>
        <dbReference type="EMBL" id="SHJ18889.1"/>
    </source>
</evidence>
<keyword evidence="2" id="KW-1185">Reference proteome</keyword>
<dbReference type="Proteomes" id="UP000184529">
    <property type="component" value="Unassembled WGS sequence"/>
</dbReference>
<evidence type="ECO:0000313" key="2">
    <source>
        <dbReference type="Proteomes" id="UP000184529"/>
    </source>
</evidence>
<organism evidence="1 2">
    <name type="scientific">Desulfofundulus thermosubterraneus DSM 16057</name>
    <dbReference type="NCBI Taxonomy" id="1121432"/>
    <lineage>
        <taxon>Bacteria</taxon>
        <taxon>Bacillati</taxon>
        <taxon>Bacillota</taxon>
        <taxon>Clostridia</taxon>
        <taxon>Eubacteriales</taxon>
        <taxon>Peptococcaceae</taxon>
        <taxon>Desulfofundulus</taxon>
    </lineage>
</organism>
<protein>
    <submittedName>
        <fullName evidence="1">Carbonic anhydrase or acetyltransferase, isoleucine patch superfamily</fullName>
    </submittedName>
</protein>
<dbReference type="AlphaFoldDB" id="A0A1M6H9W7"/>
<dbReference type="RefSeq" id="WP_072869239.1">
    <property type="nucleotide sequence ID" value="NZ_FQZM01000022.1"/>
</dbReference>
<dbReference type="GO" id="GO:0016740">
    <property type="term" value="F:transferase activity"/>
    <property type="evidence" value="ECO:0007669"/>
    <property type="project" value="UniProtKB-KW"/>
</dbReference>
<sequence>MVLQQAPAVSWKPGGFPVVSANAFVHETAVIIGDVVIKDGVAVYPLAVLRADEGFPIVIGEYSNVQDGVIVHCLKRGSVTIGKRCSLAHGAIVHGPCEIGDDTFVGFRAMVMRSRLGSRCFVGHGALIDGVEIPDGRYIPSLAVVTAPEHVASLPEVSPRQLEFAGEVLAVNRELCDAYLNFYRRGELCPNKPR</sequence>
<dbReference type="SUPFAM" id="SSF51161">
    <property type="entry name" value="Trimeric LpxA-like enzymes"/>
    <property type="match status" value="1"/>
</dbReference>
<reference evidence="2" key="1">
    <citation type="submission" date="2016-11" db="EMBL/GenBank/DDBJ databases">
        <authorList>
            <person name="Varghese N."/>
            <person name="Submissions S."/>
        </authorList>
    </citation>
    <scope>NUCLEOTIDE SEQUENCE [LARGE SCALE GENOMIC DNA]</scope>
    <source>
        <strain evidence="2">DSM 16057</strain>
    </source>
</reference>
<dbReference type="STRING" id="1121432.SAMN02745219_01955"/>
<dbReference type="InterPro" id="IPR011004">
    <property type="entry name" value="Trimer_LpxA-like_sf"/>
</dbReference>
<gene>
    <name evidence="1" type="ORF">SAMN02745219_01955</name>
</gene>
<name>A0A1M6H9W7_9FIRM</name>
<proteinExistence type="predicted"/>
<dbReference type="PANTHER" id="PTHR43360:SF1">
    <property type="entry name" value="CARBOXYSOME ASSEMBLY PROTEIN CCMM"/>
    <property type="match status" value="1"/>
</dbReference>
<dbReference type="EMBL" id="FQZM01000022">
    <property type="protein sequence ID" value="SHJ18889.1"/>
    <property type="molecule type" value="Genomic_DNA"/>
</dbReference>
<keyword evidence="1" id="KW-0808">Transferase</keyword>
<dbReference type="Gene3D" id="2.160.10.10">
    <property type="entry name" value="Hexapeptide repeat proteins"/>
    <property type="match status" value="1"/>
</dbReference>
<accession>A0A1M6H9W7</accession>